<feature type="domain" description="PWI" evidence="2">
    <location>
        <begin position="22"/>
        <end position="91"/>
    </location>
</feature>
<keyword evidence="1" id="KW-0507">mRNA processing</keyword>
<dbReference type="Gene3D" id="1.20.1390.10">
    <property type="entry name" value="PWI domain"/>
    <property type="match status" value="1"/>
</dbReference>
<dbReference type="PROSITE" id="PS51025">
    <property type="entry name" value="PWI"/>
    <property type="match status" value="1"/>
</dbReference>
<dbReference type="SUPFAM" id="SSF101233">
    <property type="entry name" value="PWI domain"/>
    <property type="match status" value="1"/>
</dbReference>
<accession>A0A3S5CLM7</accession>
<protein>
    <recommendedName>
        <fullName evidence="2">PWI domain-containing protein</fullName>
    </recommendedName>
</protein>
<gene>
    <name evidence="3" type="ORF">PXEA_LOCUS24681</name>
</gene>
<dbReference type="PANTHER" id="PTHR23148:SF0">
    <property type="entry name" value="SERINE_ARGININE REPETITIVE MATRIX PROTEIN 1"/>
    <property type="match status" value="1"/>
</dbReference>
<dbReference type="Pfam" id="PF01480">
    <property type="entry name" value="PWI"/>
    <property type="match status" value="1"/>
</dbReference>
<evidence type="ECO:0000313" key="4">
    <source>
        <dbReference type="Proteomes" id="UP000784294"/>
    </source>
</evidence>
<dbReference type="InterPro" id="IPR002483">
    <property type="entry name" value="PWI_dom"/>
</dbReference>
<dbReference type="GO" id="GO:0003723">
    <property type="term" value="F:RNA binding"/>
    <property type="evidence" value="ECO:0007669"/>
    <property type="project" value="TreeGrafter"/>
</dbReference>
<dbReference type="AlphaFoldDB" id="A0A3S5CLM7"/>
<dbReference type="InterPro" id="IPR036483">
    <property type="entry name" value="PWI_dom_sf"/>
</dbReference>
<name>A0A3S5CLM7_9PLAT</name>
<dbReference type="GO" id="GO:0005681">
    <property type="term" value="C:spliceosomal complex"/>
    <property type="evidence" value="ECO:0007669"/>
    <property type="project" value="TreeGrafter"/>
</dbReference>
<proteinExistence type="predicted"/>
<sequence>MTDAGFFKDARFADKKKKLMKSMKFGDNLERKIDMTKINLETLRPWIVKRITELLSFEDEVVCDYIFNQLEERVSCMIFLVLSPPLVVLSL</sequence>
<dbReference type="EMBL" id="CAAALY010120206">
    <property type="protein sequence ID" value="VEL31241.1"/>
    <property type="molecule type" value="Genomic_DNA"/>
</dbReference>
<dbReference type="OrthoDB" id="163257at2759"/>
<dbReference type="Proteomes" id="UP000784294">
    <property type="component" value="Unassembled WGS sequence"/>
</dbReference>
<organism evidence="3 4">
    <name type="scientific">Protopolystoma xenopodis</name>
    <dbReference type="NCBI Taxonomy" id="117903"/>
    <lineage>
        <taxon>Eukaryota</taxon>
        <taxon>Metazoa</taxon>
        <taxon>Spiralia</taxon>
        <taxon>Lophotrochozoa</taxon>
        <taxon>Platyhelminthes</taxon>
        <taxon>Monogenea</taxon>
        <taxon>Polyopisthocotylea</taxon>
        <taxon>Polystomatidea</taxon>
        <taxon>Polystomatidae</taxon>
        <taxon>Protopolystoma</taxon>
    </lineage>
</organism>
<keyword evidence="4" id="KW-1185">Reference proteome</keyword>
<dbReference type="InterPro" id="IPR052225">
    <property type="entry name" value="Ser/Arg_repetitive_matrix"/>
</dbReference>
<evidence type="ECO:0000259" key="2">
    <source>
        <dbReference type="PROSITE" id="PS51025"/>
    </source>
</evidence>
<evidence type="ECO:0000256" key="1">
    <source>
        <dbReference type="ARBA" id="ARBA00022664"/>
    </source>
</evidence>
<reference evidence="3" key="1">
    <citation type="submission" date="2018-11" db="EMBL/GenBank/DDBJ databases">
        <authorList>
            <consortium name="Pathogen Informatics"/>
        </authorList>
    </citation>
    <scope>NUCLEOTIDE SEQUENCE</scope>
</reference>
<dbReference type="GO" id="GO:0048024">
    <property type="term" value="P:regulation of mRNA splicing, via spliceosome"/>
    <property type="evidence" value="ECO:0007669"/>
    <property type="project" value="TreeGrafter"/>
</dbReference>
<dbReference type="GO" id="GO:0006397">
    <property type="term" value="P:mRNA processing"/>
    <property type="evidence" value="ECO:0007669"/>
    <property type="project" value="UniProtKB-KW"/>
</dbReference>
<dbReference type="PANTHER" id="PTHR23148">
    <property type="entry name" value="SERINE/ARGININE REGULATED NUCLEAR MATRIX PROTEIN"/>
    <property type="match status" value="1"/>
</dbReference>
<evidence type="ECO:0000313" key="3">
    <source>
        <dbReference type="EMBL" id="VEL31241.1"/>
    </source>
</evidence>
<comment type="caution">
    <text evidence="3">The sequence shown here is derived from an EMBL/GenBank/DDBJ whole genome shotgun (WGS) entry which is preliminary data.</text>
</comment>